<reference evidence="1 2" key="1">
    <citation type="journal article" date="2023" name="Nucleic Acids Res.">
        <title>The hologenome of Daphnia magna reveals possible DNA methylation and microbiome-mediated evolution of the host genome.</title>
        <authorList>
            <person name="Chaturvedi A."/>
            <person name="Li X."/>
            <person name="Dhandapani V."/>
            <person name="Marshall H."/>
            <person name="Kissane S."/>
            <person name="Cuenca-Cambronero M."/>
            <person name="Asole G."/>
            <person name="Calvet F."/>
            <person name="Ruiz-Romero M."/>
            <person name="Marangio P."/>
            <person name="Guigo R."/>
            <person name="Rago D."/>
            <person name="Mirbahai L."/>
            <person name="Eastwood N."/>
            <person name="Colbourne J.K."/>
            <person name="Zhou J."/>
            <person name="Mallon E."/>
            <person name="Orsini L."/>
        </authorList>
    </citation>
    <scope>NUCLEOTIDE SEQUENCE [LARGE SCALE GENOMIC DNA]</scope>
    <source>
        <strain evidence="1">LRV0_1</strain>
    </source>
</reference>
<name>A0ABR0A1R9_9CRUS</name>
<accession>A0ABR0A1R9</accession>
<evidence type="ECO:0000313" key="1">
    <source>
        <dbReference type="EMBL" id="KAK4019113.1"/>
    </source>
</evidence>
<proteinExistence type="predicted"/>
<keyword evidence="2" id="KW-1185">Reference proteome</keyword>
<comment type="caution">
    <text evidence="1">The sequence shown here is derived from an EMBL/GenBank/DDBJ whole genome shotgun (WGS) entry which is preliminary data.</text>
</comment>
<evidence type="ECO:0000313" key="2">
    <source>
        <dbReference type="Proteomes" id="UP001234178"/>
    </source>
</evidence>
<organism evidence="1 2">
    <name type="scientific">Daphnia magna</name>
    <dbReference type="NCBI Taxonomy" id="35525"/>
    <lineage>
        <taxon>Eukaryota</taxon>
        <taxon>Metazoa</taxon>
        <taxon>Ecdysozoa</taxon>
        <taxon>Arthropoda</taxon>
        <taxon>Crustacea</taxon>
        <taxon>Branchiopoda</taxon>
        <taxon>Diplostraca</taxon>
        <taxon>Cladocera</taxon>
        <taxon>Anomopoda</taxon>
        <taxon>Daphniidae</taxon>
        <taxon>Daphnia</taxon>
    </lineage>
</organism>
<dbReference type="Proteomes" id="UP001234178">
    <property type="component" value="Unassembled WGS sequence"/>
</dbReference>
<dbReference type="EMBL" id="JAOYFB010000036">
    <property type="protein sequence ID" value="KAK4019113.1"/>
    <property type="molecule type" value="Genomic_DNA"/>
</dbReference>
<sequence>MAKTIFSSPSQHNQLFVPAAKQKAAQIYPPIFAHYRNHKGISTGTTSKQQVQDIDGPDSTCISLAKMFACTSLVGPLLQREGGERLVHKLLMKFRSGLLHFVRPKKS</sequence>
<protein>
    <submittedName>
        <fullName evidence="1">Uncharacterized protein</fullName>
    </submittedName>
</protein>
<gene>
    <name evidence="1" type="ORF">OUZ56_001143</name>
</gene>